<evidence type="ECO:0000256" key="4">
    <source>
        <dbReference type="ARBA" id="ARBA00022737"/>
    </source>
</evidence>
<dbReference type="GO" id="GO:0031145">
    <property type="term" value="P:anaphase-promoting complex-dependent catabolic process"/>
    <property type="evidence" value="ECO:0007669"/>
    <property type="project" value="UniProtKB-ARBA"/>
</dbReference>
<feature type="compositionally biased region" description="Low complexity" evidence="8">
    <location>
        <begin position="133"/>
        <end position="160"/>
    </location>
</feature>
<dbReference type="Gene3D" id="2.130.10.10">
    <property type="entry name" value="YVTN repeat-like/Quinoprotein amine dehydrogenase"/>
    <property type="match status" value="1"/>
</dbReference>
<feature type="compositionally biased region" description="Low complexity" evidence="8">
    <location>
        <begin position="211"/>
        <end position="227"/>
    </location>
</feature>
<keyword evidence="11" id="KW-1185">Reference proteome</keyword>
<dbReference type="CDD" id="cd00200">
    <property type="entry name" value="WD40"/>
    <property type="match status" value="1"/>
</dbReference>
<evidence type="ECO:0000256" key="5">
    <source>
        <dbReference type="ARBA" id="ARBA00022776"/>
    </source>
</evidence>
<evidence type="ECO:0000256" key="1">
    <source>
        <dbReference type="ARBA" id="ARBA00006445"/>
    </source>
</evidence>
<dbReference type="AlphaFoldDB" id="A0A9P6T4M6"/>
<feature type="region of interest" description="Disordered" evidence="8">
    <location>
        <begin position="706"/>
        <end position="763"/>
    </location>
</feature>
<dbReference type="InterPro" id="IPR001680">
    <property type="entry name" value="WD40_rpt"/>
</dbReference>
<evidence type="ECO:0000256" key="8">
    <source>
        <dbReference type="SAM" id="MobiDB-lite"/>
    </source>
</evidence>
<dbReference type="PROSITE" id="PS50082">
    <property type="entry name" value="WD_REPEATS_2"/>
    <property type="match status" value="3"/>
</dbReference>
<evidence type="ECO:0000256" key="3">
    <source>
        <dbReference type="ARBA" id="ARBA00022618"/>
    </source>
</evidence>
<evidence type="ECO:0000313" key="10">
    <source>
        <dbReference type="EMBL" id="KAG0023397.1"/>
    </source>
</evidence>
<dbReference type="InterPro" id="IPR019775">
    <property type="entry name" value="WD40_repeat_CS"/>
</dbReference>
<comment type="similarity">
    <text evidence="1">Belongs to the WD repeat CDC20/Fizzy family.</text>
</comment>
<dbReference type="GO" id="GO:0005680">
    <property type="term" value="C:anaphase-promoting complex"/>
    <property type="evidence" value="ECO:0007669"/>
    <property type="project" value="TreeGrafter"/>
</dbReference>
<dbReference type="Proteomes" id="UP000703661">
    <property type="component" value="Unassembled WGS sequence"/>
</dbReference>
<keyword evidence="6" id="KW-0131">Cell cycle</keyword>
<feature type="compositionally biased region" description="Polar residues" evidence="8">
    <location>
        <begin position="1"/>
        <end position="30"/>
    </location>
</feature>
<feature type="compositionally biased region" description="Polar residues" evidence="8">
    <location>
        <begin position="108"/>
        <end position="132"/>
    </location>
</feature>
<evidence type="ECO:0000259" key="9">
    <source>
        <dbReference type="Pfam" id="PF24807"/>
    </source>
</evidence>
<dbReference type="PANTHER" id="PTHR19918:SF8">
    <property type="entry name" value="FI02843P"/>
    <property type="match status" value="1"/>
</dbReference>
<dbReference type="EMBL" id="JAAAID010000058">
    <property type="protein sequence ID" value="KAG0023397.1"/>
    <property type="molecule type" value="Genomic_DNA"/>
</dbReference>
<feature type="repeat" description="WD" evidence="7">
    <location>
        <begin position="535"/>
        <end position="576"/>
    </location>
</feature>
<keyword evidence="4" id="KW-0677">Repeat</keyword>
<dbReference type="PROSITE" id="PS50294">
    <property type="entry name" value="WD_REPEATS_REGION"/>
    <property type="match status" value="3"/>
</dbReference>
<feature type="domain" description="CDC20/Fizzy WD40" evidence="9">
    <location>
        <begin position="406"/>
        <end position="696"/>
    </location>
</feature>
<dbReference type="SUPFAM" id="SSF50978">
    <property type="entry name" value="WD40 repeat-like"/>
    <property type="match status" value="1"/>
</dbReference>
<keyword evidence="10" id="KW-0808">Transferase</keyword>
<evidence type="ECO:0000256" key="2">
    <source>
        <dbReference type="ARBA" id="ARBA00022574"/>
    </source>
</evidence>
<dbReference type="GO" id="GO:1990757">
    <property type="term" value="F:ubiquitin ligase activator activity"/>
    <property type="evidence" value="ECO:0007669"/>
    <property type="project" value="TreeGrafter"/>
</dbReference>
<dbReference type="GO" id="GO:0051301">
    <property type="term" value="P:cell division"/>
    <property type="evidence" value="ECO:0007669"/>
    <property type="project" value="UniProtKB-KW"/>
</dbReference>
<dbReference type="InterPro" id="IPR056150">
    <property type="entry name" value="WD40_CDC20-Fz"/>
</dbReference>
<dbReference type="InterPro" id="IPR033010">
    <property type="entry name" value="Cdc20/Fizzy"/>
</dbReference>
<feature type="repeat" description="WD" evidence="7">
    <location>
        <begin position="452"/>
        <end position="493"/>
    </location>
</feature>
<comment type="caution">
    <text evidence="10">The sequence shown here is derived from an EMBL/GenBank/DDBJ whole genome shotgun (WGS) entry which is preliminary data.</text>
</comment>
<protein>
    <submittedName>
        <fullName evidence="10">Ubiquitin-protein transferase activating protein</fullName>
    </submittedName>
</protein>
<accession>A0A9P6T4M6</accession>
<dbReference type="GO" id="GO:0016740">
    <property type="term" value="F:transferase activity"/>
    <property type="evidence" value="ECO:0007669"/>
    <property type="project" value="UniProtKB-KW"/>
</dbReference>
<dbReference type="SMART" id="SM00320">
    <property type="entry name" value="WD40"/>
    <property type="match status" value="7"/>
</dbReference>
<keyword evidence="3" id="KW-0132">Cell division</keyword>
<dbReference type="PROSITE" id="PS00678">
    <property type="entry name" value="WD_REPEATS_1"/>
    <property type="match status" value="2"/>
</dbReference>
<evidence type="ECO:0000256" key="7">
    <source>
        <dbReference type="PROSITE-ProRule" id="PRU00221"/>
    </source>
</evidence>
<sequence length="763" mass="80442">MATSNSSPSKGVSGTATTTLEGASGPSQLSKEAARYAKQLKALTGGWSKSSTSLPTATLKDRVRAGGSFLNSGSSISRFSASATAGLVTSAGGKGGLQTLQTSSVLKDSNKDNISNNLNHNPFVNTPGTPACSSSNNNNNNNNSTSDSKPSNSKSLSLASLSASASTPKSILGKRSSTTVGLLSTTPRSSTTSQSPFVSTQLGSKTPAPHSSSSSTSTAMSALLSTSPRRRSFGRVASAGPPCMKSMAAQAASSLTRTISSGGLTTKLEVVTNDWLGGGSSPKRGRKVYNQGDRFIPNRSATNMSSAQAKLDLVRHPSFSGSTADATDEASIAYNQQIAEACGINLDSRMLAFSAEPPSLDSIGGSGIGAASASRKIYSRHPSFTRSTSNLLLKKRTILTSPEKVLDAPGLMDDYYLNLLDWSCTNMIAIGLDKSVFIWDAESGHAESLVTLTGNTDAVASVSWACDGLYLAIGTFDGDTQIWDIETKTKVRSMAGHIARVGVLAWDKHILSSGCRDGSIWNHDVRIQNHKVAELSNHTNEVCGLSWRADGQQLASGGNDNLVNIWDVRSTVPKYTKSNHTAAVKALAWCPWQNNLLASGGGTYDKQIHFWNTTTGARVNTLNTGSQVTSIVWSTEYKEFMSSHGFPDNNISVYGYPSMNKIIDIPAHDSRILHTALSPDGQTVATVASDENLKFWKLFEKKPVSKKDSRTGKGTLSRAGSFCRLGDDEDEDRGNGGPSGSGGPGNQGTVVKGRSLSSMTRIR</sequence>
<evidence type="ECO:0000256" key="6">
    <source>
        <dbReference type="ARBA" id="ARBA00023306"/>
    </source>
</evidence>
<dbReference type="GO" id="GO:1905786">
    <property type="term" value="P:positive regulation of anaphase-promoting complex-dependent catabolic process"/>
    <property type="evidence" value="ECO:0007669"/>
    <property type="project" value="TreeGrafter"/>
</dbReference>
<organism evidence="10 11">
    <name type="scientific">Entomortierella chlamydospora</name>
    <dbReference type="NCBI Taxonomy" id="101097"/>
    <lineage>
        <taxon>Eukaryota</taxon>
        <taxon>Fungi</taxon>
        <taxon>Fungi incertae sedis</taxon>
        <taxon>Mucoromycota</taxon>
        <taxon>Mortierellomycotina</taxon>
        <taxon>Mortierellomycetes</taxon>
        <taxon>Mortierellales</taxon>
        <taxon>Mortierellaceae</taxon>
        <taxon>Entomortierella</taxon>
    </lineage>
</organism>
<feature type="region of interest" description="Disordered" evidence="8">
    <location>
        <begin position="178"/>
        <end position="239"/>
    </location>
</feature>
<dbReference type="FunFam" id="2.130.10.10:FF:000098">
    <property type="entry name" value="WD repeat-containing protein slp1"/>
    <property type="match status" value="1"/>
</dbReference>
<dbReference type="GO" id="GO:0010997">
    <property type="term" value="F:anaphase-promoting complex binding"/>
    <property type="evidence" value="ECO:0007669"/>
    <property type="project" value="InterPro"/>
</dbReference>
<dbReference type="InterPro" id="IPR036322">
    <property type="entry name" value="WD40_repeat_dom_sf"/>
</dbReference>
<evidence type="ECO:0000313" key="11">
    <source>
        <dbReference type="Proteomes" id="UP000703661"/>
    </source>
</evidence>
<gene>
    <name evidence="10" type="primary">CDC20</name>
    <name evidence="10" type="ORF">BGZ80_009521</name>
</gene>
<proteinExistence type="inferred from homology"/>
<feature type="region of interest" description="Disordered" evidence="8">
    <location>
        <begin position="108"/>
        <end position="160"/>
    </location>
</feature>
<feature type="compositionally biased region" description="Gly residues" evidence="8">
    <location>
        <begin position="735"/>
        <end position="746"/>
    </location>
</feature>
<keyword evidence="5" id="KW-0498">Mitosis</keyword>
<feature type="repeat" description="WD" evidence="7">
    <location>
        <begin position="665"/>
        <end position="706"/>
    </location>
</feature>
<dbReference type="InterPro" id="IPR015943">
    <property type="entry name" value="WD40/YVTN_repeat-like_dom_sf"/>
</dbReference>
<keyword evidence="2 7" id="KW-0853">WD repeat</keyword>
<dbReference type="Pfam" id="PF24807">
    <property type="entry name" value="WD40_CDC20-Fz"/>
    <property type="match status" value="1"/>
</dbReference>
<dbReference type="PANTHER" id="PTHR19918">
    <property type="entry name" value="CELL DIVISION CYCLE 20 CDC20 FIZZY -RELATED"/>
    <property type="match status" value="1"/>
</dbReference>
<reference evidence="10" key="1">
    <citation type="journal article" date="2020" name="Fungal Divers.">
        <title>Resolving the Mortierellaceae phylogeny through synthesis of multi-gene phylogenetics and phylogenomics.</title>
        <authorList>
            <person name="Vandepol N."/>
            <person name="Liber J."/>
            <person name="Desiro A."/>
            <person name="Na H."/>
            <person name="Kennedy M."/>
            <person name="Barry K."/>
            <person name="Grigoriev I.V."/>
            <person name="Miller A.N."/>
            <person name="O'Donnell K."/>
            <person name="Stajich J.E."/>
            <person name="Bonito G."/>
        </authorList>
    </citation>
    <scope>NUCLEOTIDE SEQUENCE</scope>
    <source>
        <strain evidence="10">NRRL 2769</strain>
    </source>
</reference>
<feature type="compositionally biased region" description="Low complexity" evidence="8">
    <location>
        <begin position="184"/>
        <end position="196"/>
    </location>
</feature>
<name>A0A9P6T4M6_9FUNG</name>
<feature type="region of interest" description="Disordered" evidence="8">
    <location>
        <begin position="1"/>
        <end position="31"/>
    </location>
</feature>